<feature type="transmembrane region" description="Helical" evidence="1">
    <location>
        <begin position="100"/>
        <end position="123"/>
    </location>
</feature>
<sequence length="275" mass="30202">MFLEFSLILPVSLDHNEVGPLSLVCISLYVPFDPELANSVSYSSAPIVGLILLSTTSDHCALMSCESGPFAVITAQLCMVSVEMVMITRVYALYGRKRSVACLLFALPLRFTIVVVIDIAFTFSHNFNEDFLSNYATHTFTYFGYLHDNLKCSFMVKLMMRDGIIVFGVLLVFSLTMVIYPIMTFQFTATAYVWLLSVVGGRLILNMQTLPGMNNAPSPTTALQLTSLRNPPALEDNDACVVMAIVQVAWSVLLKPVDVEQGSVGVWTTTTSCGS</sequence>
<evidence type="ECO:0000313" key="3">
    <source>
        <dbReference type="Proteomes" id="UP000054144"/>
    </source>
</evidence>
<keyword evidence="1" id="KW-0472">Membrane</keyword>
<keyword evidence="1" id="KW-1133">Transmembrane helix</keyword>
<dbReference type="Proteomes" id="UP000054144">
    <property type="component" value="Unassembled WGS sequence"/>
</dbReference>
<protein>
    <submittedName>
        <fullName evidence="2">Uncharacterized protein</fullName>
    </submittedName>
</protein>
<evidence type="ECO:0000256" key="1">
    <source>
        <dbReference type="SAM" id="Phobius"/>
    </source>
</evidence>
<feature type="transmembrane region" description="Helical" evidence="1">
    <location>
        <begin position="70"/>
        <end position="88"/>
    </location>
</feature>
<dbReference type="EMBL" id="KN881676">
    <property type="protein sequence ID" value="KIY50328.1"/>
    <property type="molecule type" value="Genomic_DNA"/>
</dbReference>
<gene>
    <name evidence="2" type="ORF">FISHEDRAFT_57644</name>
</gene>
<reference evidence="2 3" key="1">
    <citation type="journal article" date="2015" name="Fungal Genet. Biol.">
        <title>Evolution of novel wood decay mechanisms in Agaricales revealed by the genome sequences of Fistulina hepatica and Cylindrobasidium torrendii.</title>
        <authorList>
            <person name="Floudas D."/>
            <person name="Held B.W."/>
            <person name="Riley R."/>
            <person name="Nagy L.G."/>
            <person name="Koehler G."/>
            <person name="Ransdell A.S."/>
            <person name="Younus H."/>
            <person name="Chow J."/>
            <person name="Chiniquy J."/>
            <person name="Lipzen A."/>
            <person name="Tritt A."/>
            <person name="Sun H."/>
            <person name="Haridas S."/>
            <person name="LaButti K."/>
            <person name="Ohm R.A."/>
            <person name="Kues U."/>
            <person name="Blanchette R.A."/>
            <person name="Grigoriev I.V."/>
            <person name="Minto R.E."/>
            <person name="Hibbett D.S."/>
        </authorList>
    </citation>
    <scope>NUCLEOTIDE SEQUENCE [LARGE SCALE GENOMIC DNA]</scope>
    <source>
        <strain evidence="2 3">ATCC 64428</strain>
    </source>
</reference>
<keyword evidence="1" id="KW-0812">Transmembrane</keyword>
<feature type="transmembrane region" description="Helical" evidence="1">
    <location>
        <begin position="164"/>
        <end position="183"/>
    </location>
</feature>
<evidence type="ECO:0000313" key="2">
    <source>
        <dbReference type="EMBL" id="KIY50328.1"/>
    </source>
</evidence>
<name>A0A0D7AHL9_9AGAR</name>
<organism evidence="2 3">
    <name type="scientific">Fistulina hepatica ATCC 64428</name>
    <dbReference type="NCBI Taxonomy" id="1128425"/>
    <lineage>
        <taxon>Eukaryota</taxon>
        <taxon>Fungi</taxon>
        <taxon>Dikarya</taxon>
        <taxon>Basidiomycota</taxon>
        <taxon>Agaricomycotina</taxon>
        <taxon>Agaricomycetes</taxon>
        <taxon>Agaricomycetidae</taxon>
        <taxon>Agaricales</taxon>
        <taxon>Fistulinaceae</taxon>
        <taxon>Fistulina</taxon>
    </lineage>
</organism>
<keyword evidence="3" id="KW-1185">Reference proteome</keyword>
<accession>A0A0D7AHL9</accession>
<dbReference type="AlphaFoldDB" id="A0A0D7AHL9"/>
<proteinExistence type="predicted"/>
<dbReference type="OrthoDB" id="2913419at2759"/>